<organism evidence="1 2">
    <name type="scientific">Phyllostomus discolor</name>
    <name type="common">pale spear-nosed bat</name>
    <dbReference type="NCBI Taxonomy" id="89673"/>
    <lineage>
        <taxon>Eukaryota</taxon>
        <taxon>Metazoa</taxon>
        <taxon>Chordata</taxon>
        <taxon>Craniata</taxon>
        <taxon>Vertebrata</taxon>
        <taxon>Euteleostomi</taxon>
        <taxon>Mammalia</taxon>
        <taxon>Eutheria</taxon>
        <taxon>Laurasiatheria</taxon>
        <taxon>Chiroptera</taxon>
        <taxon>Yangochiroptera</taxon>
        <taxon>Phyllostomidae</taxon>
        <taxon>Phyllostominae</taxon>
        <taxon>Phyllostomus</taxon>
    </lineage>
</organism>
<evidence type="ECO:0000313" key="2">
    <source>
        <dbReference type="Proteomes" id="UP000664940"/>
    </source>
</evidence>
<name>A0A833YL69_9CHIR</name>
<protein>
    <submittedName>
        <fullName evidence="1">Uncharacterized protein</fullName>
    </submittedName>
</protein>
<reference evidence="1 2" key="1">
    <citation type="journal article" date="2020" name="Nature">
        <title>Six reference-quality genomes reveal evolution of bat adaptations.</title>
        <authorList>
            <person name="Jebb D."/>
            <person name="Huang Z."/>
            <person name="Pippel M."/>
            <person name="Hughes G.M."/>
            <person name="Lavrichenko K."/>
            <person name="Devanna P."/>
            <person name="Winkler S."/>
            <person name="Jermiin L.S."/>
            <person name="Skirmuntt E.C."/>
            <person name="Katzourakis A."/>
            <person name="Burkitt-Gray L."/>
            <person name="Ray D.A."/>
            <person name="Sullivan K.A.M."/>
            <person name="Roscito J.G."/>
            <person name="Kirilenko B.M."/>
            <person name="Davalos L.M."/>
            <person name="Corthals A.P."/>
            <person name="Power M.L."/>
            <person name="Jones G."/>
            <person name="Ransome R.D."/>
            <person name="Dechmann D.K.N."/>
            <person name="Locatelli A.G."/>
            <person name="Puechmaille S.J."/>
            <person name="Fedrigo O."/>
            <person name="Jarvis E.D."/>
            <person name="Hiller M."/>
            <person name="Vernes S.C."/>
            <person name="Myers E.W."/>
            <person name="Teeling E.C."/>
        </authorList>
    </citation>
    <scope>NUCLEOTIDE SEQUENCE [LARGE SCALE GENOMIC DNA]</scope>
    <source>
        <strain evidence="1">Bat1K_MPI-CBG_1</strain>
    </source>
</reference>
<dbReference type="EMBL" id="JABVXQ010000015">
    <property type="protein sequence ID" value="KAF6074941.1"/>
    <property type="molecule type" value="Genomic_DNA"/>
</dbReference>
<dbReference type="AlphaFoldDB" id="A0A833YL69"/>
<proteinExistence type="predicted"/>
<gene>
    <name evidence="1" type="ORF">HJG60_009351</name>
</gene>
<evidence type="ECO:0000313" key="1">
    <source>
        <dbReference type="EMBL" id="KAF6074941.1"/>
    </source>
</evidence>
<dbReference type="Proteomes" id="UP000664940">
    <property type="component" value="Unassembled WGS sequence"/>
</dbReference>
<sequence>MALATFFRLGTFFSQDHTVTGTAWPPNRKLETTFLLLKSGLRAQRQRSWGAGLAIAFHAAVLTSSGASPCLSSPTTGTTSARDVSSCSRPSVCCAHSPRAENPYCIEAPHTGQQTLPHPCSDPSDPTSRGEPCSMFKVFEMPFPTAVLWEKPYWAKPIQDIRQGLAVASLKLMLFYTLHRKAMAWALLGGLRNKGYCRELRLVLRGEGKKYGKESGVGQLFTGKSDRRAKPLVVVIRSPGQAHGMKTQTAWLD</sequence>
<comment type="caution">
    <text evidence="1">The sequence shown here is derived from an EMBL/GenBank/DDBJ whole genome shotgun (WGS) entry which is preliminary data.</text>
</comment>
<accession>A0A833YL69</accession>